<feature type="coiled-coil region" evidence="1">
    <location>
        <begin position="50"/>
        <end position="77"/>
    </location>
</feature>
<protein>
    <recommendedName>
        <fullName evidence="2">Double-GTPase 2 domain-containing protein</fullName>
    </recommendedName>
</protein>
<dbReference type="Pfam" id="PF19993">
    <property type="entry name" value="DO-GTPase2"/>
    <property type="match status" value="1"/>
</dbReference>
<dbReference type="Gene3D" id="3.40.50.300">
    <property type="entry name" value="P-loop containing nucleotide triphosphate hydrolases"/>
    <property type="match status" value="1"/>
</dbReference>
<keyword evidence="4" id="KW-1185">Reference proteome</keyword>
<dbReference type="InterPro" id="IPR045528">
    <property type="entry name" value="DO-GTPase2"/>
</dbReference>
<dbReference type="OrthoDB" id="7067759at2"/>
<organism evidence="3 4">
    <name type="scientific">Methylobacterium phyllostachyos</name>
    <dbReference type="NCBI Taxonomy" id="582672"/>
    <lineage>
        <taxon>Bacteria</taxon>
        <taxon>Pseudomonadati</taxon>
        <taxon>Pseudomonadota</taxon>
        <taxon>Alphaproteobacteria</taxon>
        <taxon>Hyphomicrobiales</taxon>
        <taxon>Methylobacteriaceae</taxon>
        <taxon>Methylobacterium</taxon>
    </lineage>
</organism>
<reference evidence="4" key="1">
    <citation type="submission" date="2016-10" db="EMBL/GenBank/DDBJ databases">
        <authorList>
            <person name="Varghese N."/>
            <person name="Submissions S."/>
        </authorList>
    </citation>
    <scope>NUCLEOTIDE SEQUENCE [LARGE SCALE GENOMIC DNA]</scope>
    <source>
        <strain evidence="4">BL47</strain>
    </source>
</reference>
<evidence type="ECO:0000256" key="1">
    <source>
        <dbReference type="SAM" id="Coils"/>
    </source>
</evidence>
<feature type="domain" description="Double-GTPase 2" evidence="2">
    <location>
        <begin position="82"/>
        <end position="308"/>
    </location>
</feature>
<gene>
    <name evidence="3" type="ORF">SAMN05216360_102217</name>
</gene>
<evidence type="ECO:0000313" key="4">
    <source>
        <dbReference type="Proteomes" id="UP000198704"/>
    </source>
</evidence>
<dbReference type="InterPro" id="IPR027417">
    <property type="entry name" value="P-loop_NTPase"/>
</dbReference>
<dbReference type="SUPFAM" id="SSF52540">
    <property type="entry name" value="P-loop containing nucleoside triphosphate hydrolases"/>
    <property type="match status" value="1"/>
</dbReference>
<evidence type="ECO:0000259" key="2">
    <source>
        <dbReference type="Pfam" id="PF19993"/>
    </source>
</evidence>
<dbReference type="EMBL" id="FNHS01000002">
    <property type="protein sequence ID" value="SDM48133.1"/>
    <property type="molecule type" value="Genomic_DNA"/>
</dbReference>
<dbReference type="Proteomes" id="UP000198704">
    <property type="component" value="Unassembled WGS sequence"/>
</dbReference>
<name>A0A1G9TKD4_9HYPH</name>
<dbReference type="STRING" id="582672.SAMN05216360_102217"/>
<sequence>MTAVAVHSCSNAECNVRIDGSCAEGRSLQECPYYETAHDVQEAGASGGAVLAEEDDLEAIEEAVRLASAEAAAHLREFEASVVAIVGPSAAGKTSLIAGLYELFLQGPVGPFEFAGSKTLHAFEEVCHGARLESGLDEPDSERTLSGPAKFFELTLGTPYRLGKRKVLIADRWGEDYKGVVDTHPRPEEFFEVARADVLTMLVDGQRIVNPSSRYEVPEEVIATLQVFAEVGLLARKPHLALVLTKLDAVMDGGNATRALADFDRLVARVHDHFSMHVAGVSPYRTAASPKVAGVRQGEGLPDLLECWARGRRPAPYIRRRYAPRRLIDVLLPYEEA</sequence>
<dbReference type="AlphaFoldDB" id="A0A1G9TKD4"/>
<proteinExistence type="predicted"/>
<evidence type="ECO:0000313" key="3">
    <source>
        <dbReference type="EMBL" id="SDM48133.1"/>
    </source>
</evidence>
<keyword evidence="1" id="KW-0175">Coiled coil</keyword>
<dbReference type="RefSeq" id="WP_091713437.1">
    <property type="nucleotide sequence ID" value="NZ_FNHS01000002.1"/>
</dbReference>
<accession>A0A1G9TKD4</accession>